<gene>
    <name evidence="2" type="ORF">JZO69_14240</name>
</gene>
<reference evidence="2 3" key="1">
    <citation type="submission" date="2021-03" db="EMBL/GenBank/DDBJ databases">
        <title>Enterococcal diversity collection.</title>
        <authorList>
            <person name="Gilmore M.S."/>
            <person name="Schwartzman J."/>
            <person name="Van Tyne D."/>
            <person name="Martin M."/>
            <person name="Earl A.M."/>
            <person name="Manson A.L."/>
            <person name="Straub T."/>
            <person name="Salamzade R."/>
            <person name="Saavedra J."/>
            <person name="Lebreton F."/>
            <person name="Prichula J."/>
            <person name="Schaufler K."/>
            <person name="Gaca A."/>
            <person name="Sgardioli B."/>
            <person name="Wagenaar J."/>
            <person name="Strong T."/>
        </authorList>
    </citation>
    <scope>NUCLEOTIDE SEQUENCE [LARGE SCALE GENOMIC DNA]</scope>
    <source>
        <strain evidence="2 3">DIV0869a</strain>
    </source>
</reference>
<accession>A0ABS3H1W3</accession>
<protein>
    <submittedName>
        <fullName evidence="2">Uncharacterized protein</fullName>
    </submittedName>
</protein>
<proteinExistence type="predicted"/>
<keyword evidence="3" id="KW-1185">Reference proteome</keyword>
<dbReference type="Proteomes" id="UP000664632">
    <property type="component" value="Unassembled WGS sequence"/>
</dbReference>
<dbReference type="EMBL" id="JAFLWD010000037">
    <property type="protein sequence ID" value="MBO0441523.1"/>
    <property type="molecule type" value="Genomic_DNA"/>
</dbReference>
<feature type="compositionally biased region" description="Basic and acidic residues" evidence="1">
    <location>
        <begin position="139"/>
        <end position="153"/>
    </location>
</feature>
<evidence type="ECO:0000313" key="3">
    <source>
        <dbReference type="Proteomes" id="UP000664632"/>
    </source>
</evidence>
<feature type="region of interest" description="Disordered" evidence="1">
    <location>
        <begin position="124"/>
        <end position="153"/>
    </location>
</feature>
<name>A0ABS3H1W3_9ENTE</name>
<comment type="caution">
    <text evidence="2">The sequence shown here is derived from an EMBL/GenBank/DDBJ whole genome shotgun (WGS) entry which is preliminary data.</text>
</comment>
<evidence type="ECO:0000313" key="2">
    <source>
        <dbReference type="EMBL" id="MBO0441523.1"/>
    </source>
</evidence>
<sequence length="153" mass="18125">MSIIMTPEEVLKYGKRVVLFSKGKRRHREEFVIQNNRIFQQTFLFMGDRKHIIKTNPVEIMDIYNQIERVYSQQRKGVLIARRSGNYESNRKRLLPLRKTGKGMGEVIHSAQLAKAAYQLMAEENQPETVKKRAQQRIKKTEREKAEKKEQHV</sequence>
<organism evidence="2 3">
    <name type="scientific">Candidatus Enterococcus ikei</name>
    <dbReference type="NCBI Taxonomy" id="2815326"/>
    <lineage>
        <taxon>Bacteria</taxon>
        <taxon>Bacillati</taxon>
        <taxon>Bacillota</taxon>
        <taxon>Bacilli</taxon>
        <taxon>Lactobacillales</taxon>
        <taxon>Enterococcaceae</taxon>
        <taxon>Enterococcus</taxon>
    </lineage>
</organism>
<evidence type="ECO:0000256" key="1">
    <source>
        <dbReference type="SAM" id="MobiDB-lite"/>
    </source>
</evidence>
<dbReference type="RefSeq" id="WP_207113499.1">
    <property type="nucleotide sequence ID" value="NZ_JAFLWD010000037.1"/>
</dbReference>